<evidence type="ECO:0000313" key="3">
    <source>
        <dbReference type="Proteomes" id="UP000613743"/>
    </source>
</evidence>
<protein>
    <recommendedName>
        <fullName evidence="4">Lipoprotein</fullName>
    </recommendedName>
</protein>
<dbReference type="Proteomes" id="UP000613743">
    <property type="component" value="Unassembled WGS sequence"/>
</dbReference>
<name>A0A917JN62_9GAMM</name>
<reference evidence="2" key="1">
    <citation type="journal article" date="2014" name="Int. J. Syst. Evol. Microbiol.">
        <title>Complete genome sequence of Corynebacterium casei LMG S-19264T (=DSM 44701T), isolated from a smear-ripened cheese.</title>
        <authorList>
            <consortium name="US DOE Joint Genome Institute (JGI-PGF)"/>
            <person name="Walter F."/>
            <person name="Albersmeier A."/>
            <person name="Kalinowski J."/>
            <person name="Ruckert C."/>
        </authorList>
    </citation>
    <scope>NUCLEOTIDE SEQUENCE</scope>
    <source>
        <strain evidence="2">JCM 30804</strain>
    </source>
</reference>
<proteinExistence type="predicted"/>
<feature type="chain" id="PRO_5037389410" description="Lipoprotein" evidence="1">
    <location>
        <begin position="22"/>
        <end position="168"/>
    </location>
</feature>
<accession>A0A917JN62</accession>
<keyword evidence="3" id="KW-1185">Reference proteome</keyword>
<comment type="caution">
    <text evidence="2">The sequence shown here is derived from an EMBL/GenBank/DDBJ whole genome shotgun (WGS) entry which is preliminary data.</text>
</comment>
<organism evidence="2 3">
    <name type="scientific">Shewanella gelidii</name>
    <dbReference type="NCBI Taxonomy" id="1642821"/>
    <lineage>
        <taxon>Bacteria</taxon>
        <taxon>Pseudomonadati</taxon>
        <taxon>Pseudomonadota</taxon>
        <taxon>Gammaproteobacteria</taxon>
        <taxon>Alteromonadales</taxon>
        <taxon>Shewanellaceae</taxon>
        <taxon>Shewanella</taxon>
    </lineage>
</organism>
<dbReference type="AlphaFoldDB" id="A0A917JN62"/>
<evidence type="ECO:0008006" key="4">
    <source>
        <dbReference type="Google" id="ProtNLM"/>
    </source>
</evidence>
<reference evidence="2" key="2">
    <citation type="submission" date="2020-09" db="EMBL/GenBank/DDBJ databases">
        <authorList>
            <person name="Sun Q."/>
            <person name="Ohkuma M."/>
        </authorList>
    </citation>
    <scope>NUCLEOTIDE SEQUENCE</scope>
    <source>
        <strain evidence="2">JCM 30804</strain>
    </source>
</reference>
<keyword evidence="1" id="KW-0732">Signal</keyword>
<sequence length="168" mass="18528">MNYSMFWVTICLAVSSCTSYAAPQESSSLSYTGIPDLYVELSEIHLVDVDKVKYSAYVDQDFGLSKVSISSNGAPVQVTGQCLQGVHFPDLQTLKVSKRVAKEGSEVEATIFKIDFHYFGDKSDALSENVELQDWSVKLLITNDLSGKLEVRGKGRKLSIECEVSATR</sequence>
<dbReference type="EMBL" id="BMPZ01000003">
    <property type="protein sequence ID" value="GGI78438.1"/>
    <property type="molecule type" value="Genomic_DNA"/>
</dbReference>
<evidence type="ECO:0000313" key="2">
    <source>
        <dbReference type="EMBL" id="GGI78438.1"/>
    </source>
</evidence>
<dbReference type="RefSeq" id="WP_188919435.1">
    <property type="nucleotide sequence ID" value="NZ_BMPZ01000003.1"/>
</dbReference>
<feature type="signal peptide" evidence="1">
    <location>
        <begin position="1"/>
        <end position="21"/>
    </location>
</feature>
<gene>
    <name evidence="2" type="ORF">GCM10009332_14800</name>
</gene>
<evidence type="ECO:0000256" key="1">
    <source>
        <dbReference type="SAM" id="SignalP"/>
    </source>
</evidence>